<evidence type="ECO:0000256" key="5">
    <source>
        <dbReference type="ARBA" id="ARBA00023136"/>
    </source>
</evidence>
<dbReference type="CDD" id="cd02522">
    <property type="entry name" value="GT_2_like_a"/>
    <property type="match status" value="1"/>
</dbReference>
<evidence type="ECO:0000256" key="3">
    <source>
        <dbReference type="ARBA" id="ARBA00022676"/>
    </source>
</evidence>
<dbReference type="GO" id="GO:0016757">
    <property type="term" value="F:glycosyltransferase activity"/>
    <property type="evidence" value="ECO:0007669"/>
    <property type="project" value="UniProtKB-KW"/>
</dbReference>
<dbReference type="HOGENOM" id="CLU_025996_17_3_6"/>
<evidence type="ECO:0000259" key="6">
    <source>
        <dbReference type="Pfam" id="PF00535"/>
    </source>
</evidence>
<keyword evidence="5" id="KW-0472">Membrane</keyword>
<evidence type="ECO:0000313" key="8">
    <source>
        <dbReference type="Proteomes" id="UP000004263"/>
    </source>
</evidence>
<proteinExistence type="predicted"/>
<dbReference type="Proteomes" id="UP000004263">
    <property type="component" value="Unassembled WGS sequence"/>
</dbReference>
<dbReference type="PANTHER" id="PTHR43646:SF2">
    <property type="entry name" value="GLYCOSYLTRANSFERASE 2-LIKE DOMAIN-CONTAINING PROTEIN"/>
    <property type="match status" value="1"/>
</dbReference>
<keyword evidence="8" id="KW-1185">Reference proteome</keyword>
<dbReference type="OrthoDB" id="5291101at2"/>
<comment type="subcellular location">
    <subcellularLocation>
        <location evidence="1">Cell membrane</location>
    </subcellularLocation>
</comment>
<evidence type="ECO:0000256" key="1">
    <source>
        <dbReference type="ARBA" id="ARBA00004236"/>
    </source>
</evidence>
<dbReference type="Gene3D" id="3.90.550.10">
    <property type="entry name" value="Spore Coat Polysaccharide Biosynthesis Protein SpsA, Chain A"/>
    <property type="match status" value="1"/>
</dbReference>
<dbReference type="InterPro" id="IPR029044">
    <property type="entry name" value="Nucleotide-diphossugar_trans"/>
</dbReference>
<name>Q1N313_9GAMM</name>
<dbReference type="EMBL" id="AAQH01000006">
    <property type="protein sequence ID" value="EAT12506.1"/>
    <property type="molecule type" value="Genomic_DNA"/>
</dbReference>
<reference evidence="7 8" key="1">
    <citation type="submission" date="2006-03" db="EMBL/GenBank/DDBJ databases">
        <authorList>
            <person name="Pinhassi J."/>
            <person name="Pedros-Alio C."/>
            <person name="Ferriera S."/>
            <person name="Johnson J."/>
            <person name="Kravitz S."/>
            <person name="Halpern A."/>
            <person name="Remington K."/>
            <person name="Beeson K."/>
            <person name="Tran B."/>
            <person name="Rogers Y.-H."/>
            <person name="Friedman R."/>
            <person name="Venter J.C."/>
        </authorList>
    </citation>
    <scope>NUCLEOTIDE SEQUENCE [LARGE SCALE GENOMIC DNA]</scope>
    <source>
        <strain evidence="7 8">RED65</strain>
    </source>
</reference>
<evidence type="ECO:0000313" key="7">
    <source>
        <dbReference type="EMBL" id="EAT12506.1"/>
    </source>
</evidence>
<dbReference type="SUPFAM" id="SSF53448">
    <property type="entry name" value="Nucleotide-diphospho-sugar transferases"/>
    <property type="match status" value="1"/>
</dbReference>
<keyword evidence="2" id="KW-1003">Cell membrane</keyword>
<evidence type="ECO:0000256" key="4">
    <source>
        <dbReference type="ARBA" id="ARBA00022679"/>
    </source>
</evidence>
<organism evidence="7 8">
    <name type="scientific">Bermanella marisrubri</name>
    <dbReference type="NCBI Taxonomy" id="207949"/>
    <lineage>
        <taxon>Bacteria</taxon>
        <taxon>Pseudomonadati</taxon>
        <taxon>Pseudomonadota</taxon>
        <taxon>Gammaproteobacteria</taxon>
        <taxon>Oceanospirillales</taxon>
        <taxon>Oceanospirillaceae</taxon>
        <taxon>Bermanella</taxon>
    </lineage>
</organism>
<keyword evidence="3" id="KW-0328">Glycosyltransferase</keyword>
<gene>
    <name evidence="7" type="ORF">RED65_06413</name>
</gene>
<dbReference type="AlphaFoldDB" id="Q1N313"/>
<sequence>MELDAHSHHNLYNVSVVVPVLNEEQQVQQLINRLRLLQSEITEDIIIVDGGSHDKTRALLSEEFHVIASQAGRAKQMNAGALEAKGAWIFFLHADTDLRPKHIKQSISDSTGYKWGRFNVRFDDKRWPFLMIAFFMNWRSRLTGIATGDQCIFIRQSVFKTLGGYSDIPLMEDIDISKRLKRYSKPACIQTPIVTSARRWQQKGIIRTIFLMWKLRFLYWLGKSPEILAKEYRS</sequence>
<feature type="domain" description="Glycosyltransferase 2-like" evidence="6">
    <location>
        <begin position="15"/>
        <end position="105"/>
    </location>
</feature>
<keyword evidence="4 7" id="KW-0808">Transferase</keyword>
<dbReference type="Pfam" id="PF00535">
    <property type="entry name" value="Glycos_transf_2"/>
    <property type="match status" value="1"/>
</dbReference>
<dbReference type="GO" id="GO:0005886">
    <property type="term" value="C:plasma membrane"/>
    <property type="evidence" value="ECO:0007669"/>
    <property type="project" value="UniProtKB-SubCell"/>
</dbReference>
<dbReference type="STRING" id="207949.RED65_06413"/>
<dbReference type="PANTHER" id="PTHR43646">
    <property type="entry name" value="GLYCOSYLTRANSFERASE"/>
    <property type="match status" value="1"/>
</dbReference>
<comment type="caution">
    <text evidence="7">The sequence shown here is derived from an EMBL/GenBank/DDBJ whole genome shotgun (WGS) entry which is preliminary data.</text>
</comment>
<dbReference type="InterPro" id="IPR026461">
    <property type="entry name" value="Trfase_2_rSAM/seldom_assoc"/>
</dbReference>
<evidence type="ECO:0000256" key="2">
    <source>
        <dbReference type="ARBA" id="ARBA00022475"/>
    </source>
</evidence>
<dbReference type="InterPro" id="IPR001173">
    <property type="entry name" value="Glyco_trans_2-like"/>
</dbReference>
<accession>Q1N313</accession>
<dbReference type="NCBIfam" id="TIGR04283">
    <property type="entry name" value="glyco_like_mftF"/>
    <property type="match status" value="1"/>
</dbReference>
<protein>
    <submittedName>
        <fullName evidence="7">Glycosyltransferase involved in cell wall biogenesis</fullName>
    </submittedName>
</protein>